<dbReference type="Proteomes" id="UP001207468">
    <property type="component" value="Unassembled WGS sequence"/>
</dbReference>
<evidence type="ECO:0000313" key="1">
    <source>
        <dbReference type="EMBL" id="KAI9509562.1"/>
    </source>
</evidence>
<dbReference type="EMBL" id="JAGFNK010000061">
    <property type="protein sequence ID" value="KAI9509562.1"/>
    <property type="molecule type" value="Genomic_DNA"/>
</dbReference>
<keyword evidence="2" id="KW-1185">Reference proteome</keyword>
<name>A0ACC0UEN2_9AGAM</name>
<accession>A0ACC0UEN2</accession>
<comment type="caution">
    <text evidence="1">The sequence shown here is derived from an EMBL/GenBank/DDBJ whole genome shotgun (WGS) entry which is preliminary data.</text>
</comment>
<sequence length="386" mass="42797">MSSHPDEAFVAPMMFPPLKYTLKYTRRKPKLACPNPVLNNHAVSPPVVMEAPPVLVMVDNASSADTTIPQNNSIDPHQEAVVALPASSGVMRDPSANPSEGEQLVSTALLGDRTITPTSEPTSIGSSFSNSRDASPIDDPIPPIGDSNKYLEFFGYDTGTDEWPPVLQQPTAYVESTSDHSQTWPAESGAILVSQCDDHVGIVSVHRFASIGWQEHLLLDGTRYFSNATLHVVTDLDLHKSEELDAVTRFLDGPDTEILPPSQWELWLRDGNESRRGFIPVKAWVHHGARMVASKHPGSDLDGHVNEAIDKMESEFEYWQYVVSHPVHALLPPATIAEAVEILTWIYNCWLALSPHHSQLPFSQEECQELLTQLRSFSREPHYSEI</sequence>
<organism evidence="1 2">
    <name type="scientific">Russula earlei</name>
    <dbReference type="NCBI Taxonomy" id="71964"/>
    <lineage>
        <taxon>Eukaryota</taxon>
        <taxon>Fungi</taxon>
        <taxon>Dikarya</taxon>
        <taxon>Basidiomycota</taxon>
        <taxon>Agaricomycotina</taxon>
        <taxon>Agaricomycetes</taxon>
        <taxon>Russulales</taxon>
        <taxon>Russulaceae</taxon>
        <taxon>Russula</taxon>
    </lineage>
</organism>
<gene>
    <name evidence="1" type="ORF">F5148DRAFT_740940</name>
</gene>
<proteinExistence type="predicted"/>
<reference evidence="1" key="1">
    <citation type="submission" date="2021-03" db="EMBL/GenBank/DDBJ databases">
        <title>Evolutionary priming and transition to the ectomycorrhizal habit in an iconic lineage of mushroom-forming fungi: is preadaptation a requirement?</title>
        <authorList>
            <consortium name="DOE Joint Genome Institute"/>
            <person name="Looney B.P."/>
            <person name="Miyauchi S."/>
            <person name="Morin E."/>
            <person name="Drula E."/>
            <person name="Courty P.E."/>
            <person name="Chicoki N."/>
            <person name="Fauchery L."/>
            <person name="Kohler A."/>
            <person name="Kuo A."/>
            <person name="LaButti K."/>
            <person name="Pangilinan J."/>
            <person name="Lipzen A."/>
            <person name="Riley R."/>
            <person name="Andreopoulos W."/>
            <person name="He G."/>
            <person name="Johnson J."/>
            <person name="Barry K.W."/>
            <person name="Grigoriev I.V."/>
            <person name="Nagy L."/>
            <person name="Hibbett D."/>
            <person name="Henrissat B."/>
            <person name="Matheny P.B."/>
            <person name="Labbe J."/>
            <person name="Martin A.F."/>
        </authorList>
    </citation>
    <scope>NUCLEOTIDE SEQUENCE</scope>
    <source>
        <strain evidence="1">BPL698</strain>
    </source>
</reference>
<evidence type="ECO:0000313" key="2">
    <source>
        <dbReference type="Proteomes" id="UP001207468"/>
    </source>
</evidence>
<protein>
    <submittedName>
        <fullName evidence="1">Uncharacterized protein</fullName>
    </submittedName>
</protein>